<proteinExistence type="predicted"/>
<name>R7V587_CAPTE</name>
<sequence length="217" mass="24624">MIKWGTIEKGSKPLDKIANDVCSYFPAQFLSESFNTFPWDVNCYSPDSVIFCDCWEMGVDEESQMFFCDKLWNMPIATMTIPQSIVVVYFCDKSSQNPLAHYHEHASILKFGNSWRSTTEQGFTMTCVDPGQGRGRHKRKTNQCNDSPHSFLSVPFGAKIYGVLFKIFDELNCCNLLSPTSLPAFRSVIPFNASCAFVSSEVIERDGVLSREEEEEE</sequence>
<keyword evidence="3" id="KW-1185">Reference proteome</keyword>
<dbReference type="EnsemblMetazoa" id="CapteT197022">
    <property type="protein sequence ID" value="CapteP197022"/>
    <property type="gene ID" value="CapteG197022"/>
</dbReference>
<reference evidence="2" key="3">
    <citation type="submission" date="2015-06" db="UniProtKB">
        <authorList>
            <consortium name="EnsemblMetazoa"/>
        </authorList>
    </citation>
    <scope>IDENTIFICATION</scope>
</reference>
<dbReference type="EMBL" id="AMQN01004968">
    <property type="status" value="NOT_ANNOTATED_CDS"/>
    <property type="molecule type" value="Genomic_DNA"/>
</dbReference>
<dbReference type="AlphaFoldDB" id="R7V587"/>
<evidence type="ECO:0000313" key="1">
    <source>
        <dbReference type="EMBL" id="ELU14033.1"/>
    </source>
</evidence>
<dbReference type="HOGENOM" id="CLU_1273324_0_0_1"/>
<protein>
    <submittedName>
        <fullName evidence="1 2">Uncharacterized protein</fullName>
    </submittedName>
</protein>
<accession>R7V587</accession>
<organism evidence="1">
    <name type="scientific">Capitella teleta</name>
    <name type="common">Polychaete worm</name>
    <dbReference type="NCBI Taxonomy" id="283909"/>
    <lineage>
        <taxon>Eukaryota</taxon>
        <taxon>Metazoa</taxon>
        <taxon>Spiralia</taxon>
        <taxon>Lophotrochozoa</taxon>
        <taxon>Annelida</taxon>
        <taxon>Polychaeta</taxon>
        <taxon>Sedentaria</taxon>
        <taxon>Scolecida</taxon>
        <taxon>Capitellidae</taxon>
        <taxon>Capitella</taxon>
    </lineage>
</organism>
<dbReference type="EMBL" id="KB294813">
    <property type="protein sequence ID" value="ELU14033.1"/>
    <property type="molecule type" value="Genomic_DNA"/>
</dbReference>
<gene>
    <name evidence="1" type="ORF">CAPTEDRAFT_197022</name>
</gene>
<evidence type="ECO:0000313" key="3">
    <source>
        <dbReference type="Proteomes" id="UP000014760"/>
    </source>
</evidence>
<reference evidence="1 3" key="2">
    <citation type="journal article" date="2013" name="Nature">
        <title>Insights into bilaterian evolution from three spiralian genomes.</title>
        <authorList>
            <person name="Simakov O."/>
            <person name="Marletaz F."/>
            <person name="Cho S.J."/>
            <person name="Edsinger-Gonzales E."/>
            <person name="Havlak P."/>
            <person name="Hellsten U."/>
            <person name="Kuo D.H."/>
            <person name="Larsson T."/>
            <person name="Lv J."/>
            <person name="Arendt D."/>
            <person name="Savage R."/>
            <person name="Osoegawa K."/>
            <person name="de Jong P."/>
            <person name="Grimwood J."/>
            <person name="Chapman J.A."/>
            <person name="Shapiro H."/>
            <person name="Aerts A."/>
            <person name="Otillar R.P."/>
            <person name="Terry A.Y."/>
            <person name="Boore J.L."/>
            <person name="Grigoriev I.V."/>
            <person name="Lindberg D.R."/>
            <person name="Seaver E.C."/>
            <person name="Weisblat D.A."/>
            <person name="Putnam N.H."/>
            <person name="Rokhsar D.S."/>
        </authorList>
    </citation>
    <scope>NUCLEOTIDE SEQUENCE</scope>
    <source>
        <strain evidence="1 3">I ESC-2004</strain>
    </source>
</reference>
<dbReference type="Proteomes" id="UP000014760">
    <property type="component" value="Unassembled WGS sequence"/>
</dbReference>
<evidence type="ECO:0000313" key="2">
    <source>
        <dbReference type="EnsemblMetazoa" id="CapteP197022"/>
    </source>
</evidence>
<reference evidence="3" key="1">
    <citation type="submission" date="2012-12" db="EMBL/GenBank/DDBJ databases">
        <authorList>
            <person name="Hellsten U."/>
            <person name="Grimwood J."/>
            <person name="Chapman J.A."/>
            <person name="Shapiro H."/>
            <person name="Aerts A."/>
            <person name="Otillar R.P."/>
            <person name="Terry A.Y."/>
            <person name="Boore J.L."/>
            <person name="Simakov O."/>
            <person name="Marletaz F."/>
            <person name="Cho S.-J."/>
            <person name="Edsinger-Gonzales E."/>
            <person name="Havlak P."/>
            <person name="Kuo D.-H."/>
            <person name="Larsson T."/>
            <person name="Lv J."/>
            <person name="Arendt D."/>
            <person name="Savage R."/>
            <person name="Osoegawa K."/>
            <person name="de Jong P."/>
            <person name="Lindberg D.R."/>
            <person name="Seaver E.C."/>
            <person name="Weisblat D.A."/>
            <person name="Putnam N.H."/>
            <person name="Grigoriev I.V."/>
            <person name="Rokhsar D.S."/>
        </authorList>
    </citation>
    <scope>NUCLEOTIDE SEQUENCE</scope>
    <source>
        <strain evidence="3">I ESC-2004</strain>
    </source>
</reference>